<dbReference type="GO" id="GO:0000213">
    <property type="term" value="F:tRNA-intron lyase activity"/>
    <property type="evidence" value="ECO:0007669"/>
    <property type="project" value="TreeGrafter"/>
</dbReference>
<dbReference type="Proteomes" id="UP000053758">
    <property type="component" value="Unassembled WGS sequence"/>
</dbReference>
<evidence type="ECO:0000313" key="3">
    <source>
        <dbReference type="EMBL" id="GAK65038.1"/>
    </source>
</evidence>
<dbReference type="Pfam" id="PF09631">
    <property type="entry name" value="Sen15"/>
    <property type="match status" value="1"/>
</dbReference>
<dbReference type="PANTHER" id="PTHR28518">
    <property type="entry name" value="TRNA-SPLICING ENDONUCLEASE SUBUNIT SEN15"/>
    <property type="match status" value="1"/>
</dbReference>
<evidence type="ECO:0000256" key="2">
    <source>
        <dbReference type="ARBA" id="ARBA00022694"/>
    </source>
</evidence>
<dbReference type="GO" id="GO:0003676">
    <property type="term" value="F:nucleic acid binding"/>
    <property type="evidence" value="ECO:0007669"/>
    <property type="project" value="InterPro"/>
</dbReference>
<keyword evidence="2" id="KW-0819">tRNA processing</keyword>
<reference evidence="4" key="1">
    <citation type="journal article" date="2014" name="Genome Announc.">
        <title>Draft Genome Sequence of the Yeast Pseudozyma antarctica Type Strain JCM10317, a Producer of the Glycolipid Biosurfactants, Mannosylerythritol Lipids.</title>
        <authorList>
            <person name="Saika A."/>
            <person name="Koike H."/>
            <person name="Hori T."/>
            <person name="Fukuoka T."/>
            <person name="Sato S."/>
            <person name="Habe H."/>
            <person name="Kitamoto D."/>
            <person name="Morita T."/>
        </authorList>
    </citation>
    <scope>NUCLEOTIDE SEQUENCE [LARGE SCALE GENOMIC DNA]</scope>
    <source>
        <strain evidence="4">JCM 10317</strain>
    </source>
</reference>
<dbReference type="HOGENOM" id="CLU_1027434_0_0_1"/>
<dbReference type="InterPro" id="IPR042777">
    <property type="entry name" value="Sen15_fungi"/>
</dbReference>
<dbReference type="InterPro" id="IPR018593">
    <property type="entry name" value="tRNA-endonuc_su_Sen15"/>
</dbReference>
<dbReference type="OrthoDB" id="10002170at2759"/>
<dbReference type="InterPro" id="IPR011856">
    <property type="entry name" value="tRNA_endonuc-like_dom_sf"/>
</dbReference>
<evidence type="ECO:0000313" key="4">
    <source>
        <dbReference type="Proteomes" id="UP000053758"/>
    </source>
</evidence>
<gene>
    <name evidence="3" type="ORF">PAN0_007c3255</name>
</gene>
<protein>
    <submittedName>
        <fullName evidence="3">Uncharacterized protein</fullName>
    </submittedName>
</protein>
<organism evidence="3 4">
    <name type="scientific">Pseudozyma antarctica</name>
    <name type="common">Yeast</name>
    <name type="synonym">Candida antarctica</name>
    <dbReference type="NCBI Taxonomy" id="84753"/>
    <lineage>
        <taxon>Eukaryota</taxon>
        <taxon>Fungi</taxon>
        <taxon>Dikarya</taxon>
        <taxon>Basidiomycota</taxon>
        <taxon>Ustilaginomycotina</taxon>
        <taxon>Ustilaginomycetes</taxon>
        <taxon>Ustilaginales</taxon>
        <taxon>Ustilaginaceae</taxon>
        <taxon>Moesziomyces</taxon>
    </lineage>
</organism>
<keyword evidence="4" id="KW-1185">Reference proteome</keyword>
<accession>A0A081CEE2</accession>
<dbReference type="PANTHER" id="PTHR28518:SF1">
    <property type="entry name" value="TRNA-SPLICING ENDONUCLEASE SUBUNIT SEN15"/>
    <property type="match status" value="1"/>
</dbReference>
<dbReference type="Gene3D" id="3.40.1350.10">
    <property type="match status" value="1"/>
</dbReference>
<dbReference type="GO" id="GO:0000379">
    <property type="term" value="P:tRNA-type intron splice site recognition and cleavage"/>
    <property type="evidence" value="ECO:0007669"/>
    <property type="project" value="InterPro"/>
</dbReference>
<dbReference type="GeneID" id="26303995"/>
<dbReference type="RefSeq" id="XP_014656825.1">
    <property type="nucleotide sequence ID" value="XM_014801339.1"/>
</dbReference>
<name>A0A081CEE2_PSEA2</name>
<dbReference type="GO" id="GO:0000214">
    <property type="term" value="C:tRNA-intron endonuclease complex"/>
    <property type="evidence" value="ECO:0007669"/>
    <property type="project" value="InterPro"/>
</dbReference>
<proteinExistence type="inferred from homology"/>
<dbReference type="AlphaFoldDB" id="A0A081CEE2"/>
<comment type="similarity">
    <text evidence="1">Belongs to the SEN15 family.</text>
</comment>
<dbReference type="InterPro" id="IPR036167">
    <property type="entry name" value="tRNA_intron_Endo_cat-like_sf"/>
</dbReference>
<dbReference type="EMBL" id="DF830074">
    <property type="protein sequence ID" value="GAK65038.1"/>
    <property type="molecule type" value="Genomic_DNA"/>
</dbReference>
<evidence type="ECO:0000256" key="1">
    <source>
        <dbReference type="ARBA" id="ARBA00006091"/>
    </source>
</evidence>
<sequence length="243" mass="25636">MAPTSASASDRTGSGESTALPEPTPHQLSKRQQYDALVDAEVGAEVNTSLGSPASHPSYPAAASLCRAYPTQASAIFQTYLDLKNGAAAWDVVEPLALRHPQQAPKSSTAVSGSAELAGLSDSEAHELVQTTLASWKNADTRLGLVNPPEPEQDQDGDPMLTHGLAAIKGRRKNATAYEIVIPLTISQHLTTLQLVGIFTLLTQHAASSTDTVDTSHVLLAIIAPDSTLVYYTVSKDMVKPVN</sequence>
<dbReference type="SUPFAM" id="SSF53032">
    <property type="entry name" value="tRNA-intron endonuclease catalytic domain-like"/>
    <property type="match status" value="1"/>
</dbReference>